<reference evidence="1 2" key="1">
    <citation type="submission" date="2016-01" db="EMBL/GenBank/DDBJ databases">
        <title>Streptomyces amritsarensis strain MTCC 11845 genome sequencing and assembly.</title>
        <authorList>
            <person name="Sharma D."/>
            <person name="Nair G.R."/>
            <person name="Kaur G."/>
            <person name="Manhas R.K."/>
            <person name="Mayilraj S."/>
        </authorList>
    </citation>
    <scope>NUCLEOTIDE SEQUENCE [LARGE SCALE GENOMIC DNA]</scope>
    <source>
        <strain evidence="1 2">MTCC 11845</strain>
    </source>
</reference>
<organism evidence="1 2">
    <name type="scientific">Streptomyces amritsarensis</name>
    <dbReference type="NCBI Taxonomy" id="681158"/>
    <lineage>
        <taxon>Bacteria</taxon>
        <taxon>Bacillati</taxon>
        <taxon>Actinomycetota</taxon>
        <taxon>Actinomycetes</taxon>
        <taxon>Kitasatosporales</taxon>
        <taxon>Streptomycetaceae</taxon>
        <taxon>Streptomyces</taxon>
    </lineage>
</organism>
<evidence type="ECO:0000313" key="1">
    <source>
        <dbReference type="EMBL" id="OLZ61397.1"/>
    </source>
</evidence>
<name>A0ABX3FY49_9ACTN</name>
<keyword evidence="2" id="KW-1185">Reference proteome</keyword>
<comment type="caution">
    <text evidence="1">The sequence shown here is derived from an EMBL/GenBank/DDBJ whole genome shotgun (WGS) entry which is preliminary data.</text>
</comment>
<evidence type="ECO:0000313" key="2">
    <source>
        <dbReference type="Proteomes" id="UP000187151"/>
    </source>
</evidence>
<evidence type="ECO:0008006" key="3">
    <source>
        <dbReference type="Google" id="ProtNLM"/>
    </source>
</evidence>
<gene>
    <name evidence="1" type="ORF">AVW11_24485</name>
</gene>
<dbReference type="Proteomes" id="UP000187151">
    <property type="component" value="Unassembled WGS sequence"/>
</dbReference>
<sequence>MYVRPDLLVLRIFRVFGALSDHLLYCPGEAACRFADLGRAQYVDRLLRHPHPVKDLPCPGLPLFVSQVVVMPIHRDSFCFLHRRQKFDEVSETLATARLGKFTSTAACLAAFQGVSCRALGQYRHEPAEQDADERRKRCPHNVRL</sequence>
<dbReference type="EMBL" id="MQUR01000065">
    <property type="protein sequence ID" value="OLZ61397.1"/>
    <property type="molecule type" value="Genomic_DNA"/>
</dbReference>
<proteinExistence type="predicted"/>
<protein>
    <recommendedName>
        <fullName evidence="3">Secreted protein</fullName>
    </recommendedName>
</protein>
<accession>A0ABX3FY49</accession>